<evidence type="ECO:0000313" key="2">
    <source>
        <dbReference type="EMBL" id="KAK7831661.1"/>
    </source>
</evidence>
<accession>A0AAW0JZK3</accession>
<dbReference type="EMBL" id="PKMF04000439">
    <property type="protein sequence ID" value="KAK7831661.1"/>
    <property type="molecule type" value="Genomic_DNA"/>
</dbReference>
<organism evidence="2 3">
    <name type="scientific">Quercus suber</name>
    <name type="common">Cork oak</name>
    <dbReference type="NCBI Taxonomy" id="58331"/>
    <lineage>
        <taxon>Eukaryota</taxon>
        <taxon>Viridiplantae</taxon>
        <taxon>Streptophyta</taxon>
        <taxon>Embryophyta</taxon>
        <taxon>Tracheophyta</taxon>
        <taxon>Spermatophyta</taxon>
        <taxon>Magnoliopsida</taxon>
        <taxon>eudicotyledons</taxon>
        <taxon>Gunneridae</taxon>
        <taxon>Pentapetalae</taxon>
        <taxon>rosids</taxon>
        <taxon>fabids</taxon>
        <taxon>Fagales</taxon>
        <taxon>Fagaceae</taxon>
        <taxon>Quercus</taxon>
    </lineage>
</organism>
<reference evidence="2 3" key="1">
    <citation type="journal article" date="2018" name="Sci. Data">
        <title>The draft genome sequence of cork oak.</title>
        <authorList>
            <person name="Ramos A.M."/>
            <person name="Usie A."/>
            <person name="Barbosa P."/>
            <person name="Barros P.M."/>
            <person name="Capote T."/>
            <person name="Chaves I."/>
            <person name="Simoes F."/>
            <person name="Abreu I."/>
            <person name="Carrasquinho I."/>
            <person name="Faro C."/>
            <person name="Guimaraes J.B."/>
            <person name="Mendonca D."/>
            <person name="Nobrega F."/>
            <person name="Rodrigues L."/>
            <person name="Saibo N.J.M."/>
            <person name="Varela M.C."/>
            <person name="Egas C."/>
            <person name="Matos J."/>
            <person name="Miguel C.M."/>
            <person name="Oliveira M.M."/>
            <person name="Ricardo C.P."/>
            <person name="Goncalves S."/>
        </authorList>
    </citation>
    <scope>NUCLEOTIDE SEQUENCE [LARGE SCALE GENOMIC DNA]</scope>
    <source>
        <strain evidence="3">cv. HL8</strain>
    </source>
</reference>
<proteinExistence type="predicted"/>
<evidence type="ECO:0000313" key="3">
    <source>
        <dbReference type="Proteomes" id="UP000237347"/>
    </source>
</evidence>
<comment type="caution">
    <text evidence="2">The sequence shown here is derived from an EMBL/GenBank/DDBJ whole genome shotgun (WGS) entry which is preliminary data.</text>
</comment>
<sequence>MAMNILDHEQPDSSGVKAADKDFHTKRLQGALDSDSVDLSGSTSFSTNPQKKQFKSDYGIQAQAISSFGEFNSEADAQANQAVNLKAEVSESFAYADGQVEEDCRKMPESVIPSAGEVNLSMLSLLESAR</sequence>
<feature type="region of interest" description="Disordered" evidence="1">
    <location>
        <begin position="1"/>
        <end position="53"/>
    </location>
</feature>
<dbReference type="AlphaFoldDB" id="A0AAW0JZK3"/>
<feature type="compositionally biased region" description="Basic and acidic residues" evidence="1">
    <location>
        <begin position="1"/>
        <end position="11"/>
    </location>
</feature>
<dbReference type="Proteomes" id="UP000237347">
    <property type="component" value="Unassembled WGS sequence"/>
</dbReference>
<name>A0AAW0JZK3_QUESU</name>
<keyword evidence="3" id="KW-1185">Reference proteome</keyword>
<evidence type="ECO:0000256" key="1">
    <source>
        <dbReference type="SAM" id="MobiDB-lite"/>
    </source>
</evidence>
<feature type="compositionally biased region" description="Polar residues" evidence="1">
    <location>
        <begin position="37"/>
        <end position="51"/>
    </location>
</feature>
<protein>
    <submittedName>
        <fullName evidence="2">Uncharacterized protein</fullName>
    </submittedName>
</protein>
<gene>
    <name evidence="2" type="ORF">CFP56_027155</name>
</gene>